<keyword evidence="3" id="KW-1185">Reference proteome</keyword>
<name>L1KZY5_9ACTN</name>
<accession>L1KZY5</accession>
<feature type="compositionally biased region" description="Polar residues" evidence="1">
    <location>
        <begin position="8"/>
        <end position="18"/>
    </location>
</feature>
<dbReference type="EMBL" id="AEJC01000258">
    <property type="protein sequence ID" value="EKX65908.1"/>
    <property type="molecule type" value="Genomic_DNA"/>
</dbReference>
<gene>
    <name evidence="2" type="ORF">STRIP9103_08050</name>
</gene>
<evidence type="ECO:0000313" key="3">
    <source>
        <dbReference type="Proteomes" id="UP000010411"/>
    </source>
</evidence>
<evidence type="ECO:0000256" key="1">
    <source>
        <dbReference type="SAM" id="MobiDB-lite"/>
    </source>
</evidence>
<feature type="region of interest" description="Disordered" evidence="1">
    <location>
        <begin position="1"/>
        <end position="46"/>
    </location>
</feature>
<dbReference type="AlphaFoldDB" id="L1KZY5"/>
<dbReference type="Proteomes" id="UP000010411">
    <property type="component" value="Unassembled WGS sequence"/>
</dbReference>
<organism evidence="2 3">
    <name type="scientific">Streptomyces ipomoeae 91-03</name>
    <dbReference type="NCBI Taxonomy" id="698759"/>
    <lineage>
        <taxon>Bacteria</taxon>
        <taxon>Bacillati</taxon>
        <taxon>Actinomycetota</taxon>
        <taxon>Actinomycetes</taxon>
        <taxon>Kitasatosporales</taxon>
        <taxon>Streptomycetaceae</taxon>
        <taxon>Streptomyces</taxon>
    </lineage>
</organism>
<evidence type="ECO:0000313" key="2">
    <source>
        <dbReference type="EMBL" id="EKX65908.1"/>
    </source>
</evidence>
<sequence>MRPGSDSPPETITTNRAPTHTVGRRDTRPLSTQGCVGRLRNPQINL</sequence>
<protein>
    <submittedName>
        <fullName evidence="2">Uncharacterized protein</fullName>
    </submittedName>
</protein>
<reference evidence="2 3" key="1">
    <citation type="submission" date="2012-11" db="EMBL/GenBank/DDBJ databases">
        <authorList>
            <person name="Huguet-Tapia J.C."/>
            <person name="Durkin A.S."/>
            <person name="Pettis G.S."/>
            <person name="Badger J.H."/>
        </authorList>
    </citation>
    <scope>NUCLEOTIDE SEQUENCE [LARGE SCALE GENOMIC DNA]</scope>
    <source>
        <strain evidence="2 3">91-03</strain>
    </source>
</reference>
<comment type="caution">
    <text evidence="2">The sequence shown here is derived from an EMBL/GenBank/DDBJ whole genome shotgun (WGS) entry which is preliminary data.</text>
</comment>
<dbReference type="PATRIC" id="fig|698759.3.peg.3468"/>
<proteinExistence type="predicted"/>